<dbReference type="Pfam" id="PF01420">
    <property type="entry name" value="Methylase_S"/>
    <property type="match status" value="1"/>
</dbReference>
<dbReference type="Gene3D" id="1.10.287.1120">
    <property type="entry name" value="Bipartite methylase S protein"/>
    <property type="match status" value="1"/>
</dbReference>
<dbReference type="InterPro" id="IPR052021">
    <property type="entry name" value="Type-I_RS_S_subunit"/>
</dbReference>
<evidence type="ECO:0000256" key="1">
    <source>
        <dbReference type="ARBA" id="ARBA00010923"/>
    </source>
</evidence>
<evidence type="ECO:0000256" key="2">
    <source>
        <dbReference type="ARBA" id="ARBA00022747"/>
    </source>
</evidence>
<dbReference type="PANTHER" id="PTHR30408">
    <property type="entry name" value="TYPE-1 RESTRICTION ENZYME ECOKI SPECIFICITY PROTEIN"/>
    <property type="match status" value="1"/>
</dbReference>
<keyword evidence="3" id="KW-0238">DNA-binding</keyword>
<dbReference type="PANTHER" id="PTHR30408:SF12">
    <property type="entry name" value="TYPE I RESTRICTION ENZYME MJAVIII SPECIFICITY SUBUNIT"/>
    <property type="match status" value="1"/>
</dbReference>
<proteinExistence type="inferred from homology"/>
<dbReference type="SUPFAM" id="SSF116734">
    <property type="entry name" value="DNA methylase specificity domain"/>
    <property type="match status" value="2"/>
</dbReference>
<dbReference type="Gene3D" id="3.90.220.20">
    <property type="entry name" value="DNA methylase specificity domains"/>
    <property type="match status" value="2"/>
</dbReference>
<dbReference type="GO" id="GO:0009307">
    <property type="term" value="P:DNA restriction-modification system"/>
    <property type="evidence" value="ECO:0007669"/>
    <property type="project" value="UniProtKB-KW"/>
</dbReference>
<organism evidence="5 6">
    <name type="scientific">Candidatus Methanoperedens nitratireducens</name>
    <dbReference type="NCBI Taxonomy" id="1392998"/>
    <lineage>
        <taxon>Archaea</taxon>
        <taxon>Methanobacteriati</taxon>
        <taxon>Methanobacteriota</taxon>
        <taxon>Stenosarchaea group</taxon>
        <taxon>Methanomicrobia</taxon>
        <taxon>Methanosarcinales</taxon>
        <taxon>ANME-2 cluster</taxon>
        <taxon>Candidatus Methanoperedentaceae</taxon>
        <taxon>Candidatus Methanoperedens</taxon>
    </lineage>
</organism>
<evidence type="ECO:0000313" key="6">
    <source>
        <dbReference type="Proteomes" id="UP000218615"/>
    </source>
</evidence>
<evidence type="ECO:0000259" key="4">
    <source>
        <dbReference type="Pfam" id="PF01420"/>
    </source>
</evidence>
<evidence type="ECO:0000256" key="3">
    <source>
        <dbReference type="ARBA" id="ARBA00023125"/>
    </source>
</evidence>
<protein>
    <recommendedName>
        <fullName evidence="4">Type I restriction modification DNA specificity domain-containing protein</fullName>
    </recommendedName>
</protein>
<feature type="domain" description="Type I restriction modification DNA specificity" evidence="4">
    <location>
        <begin position="123"/>
        <end position="283"/>
    </location>
</feature>
<evidence type="ECO:0000313" key="5">
    <source>
        <dbReference type="EMBL" id="SNQ59264.1"/>
    </source>
</evidence>
<dbReference type="GO" id="GO:0003677">
    <property type="term" value="F:DNA binding"/>
    <property type="evidence" value="ECO:0007669"/>
    <property type="project" value="UniProtKB-KW"/>
</dbReference>
<dbReference type="RefSeq" id="WP_096203666.1">
    <property type="nucleotide sequence ID" value="NZ_FZMP01000015.1"/>
</dbReference>
<dbReference type="Proteomes" id="UP000218615">
    <property type="component" value="Unassembled WGS sequence"/>
</dbReference>
<dbReference type="InterPro" id="IPR000055">
    <property type="entry name" value="Restrct_endonuc_typeI_TRD"/>
</dbReference>
<dbReference type="OrthoDB" id="84651at2157"/>
<accession>A0A284VJ10</accession>
<name>A0A284VJ10_9EURY</name>
<dbReference type="InterPro" id="IPR044946">
    <property type="entry name" value="Restrct_endonuc_typeI_TRD_sf"/>
</dbReference>
<sequence length="311" mass="35183">MSKIDSDKGALAIVPKELDGAIVSSDFPVFKVDTNKTDLKYLDYCLRYGNFADKLYNHVKGTTNRRRIKADDIMNLLLFLPSKEEQALISARIEKQHKIILHAEDSIKALRDGIVDKSDFEGNWDYKYLQDVCIDIKSGGTPSRANMEYFNGDIPWVKISDFNELDYIYKTEEKITQDGLTNSSAKILPKGTILVSIFATIGSISILGVDACTNQAIAGLIPDTKIISTEYLMYYMHTLKPYYTLKSRGVTQNNINMRILKSVKIPVPPLETQSNIVKNIESRQPIFKELEKTKDRSLRVINEIMGEIGLV</sequence>
<dbReference type="AlphaFoldDB" id="A0A284VJ10"/>
<reference evidence="6" key="1">
    <citation type="submission" date="2017-06" db="EMBL/GenBank/DDBJ databases">
        <authorList>
            <person name="Cremers G."/>
        </authorList>
    </citation>
    <scope>NUCLEOTIDE SEQUENCE [LARGE SCALE GENOMIC DNA]</scope>
</reference>
<keyword evidence="6" id="KW-1185">Reference proteome</keyword>
<keyword evidence="2" id="KW-0680">Restriction system</keyword>
<gene>
    <name evidence="5" type="ORF">MNV_1110008</name>
</gene>
<dbReference type="EMBL" id="FZMP01000015">
    <property type="protein sequence ID" value="SNQ59264.1"/>
    <property type="molecule type" value="Genomic_DNA"/>
</dbReference>
<comment type="similarity">
    <text evidence="1">Belongs to the type-I restriction system S methylase family.</text>
</comment>